<comment type="caution">
    <text evidence="1">The sequence shown here is derived from an EMBL/GenBank/DDBJ whole genome shotgun (WGS) entry which is preliminary data.</text>
</comment>
<evidence type="ECO:0000313" key="2">
    <source>
        <dbReference type="Proteomes" id="UP000251960"/>
    </source>
</evidence>
<dbReference type="Proteomes" id="UP000251960">
    <property type="component" value="Chromosome 3"/>
</dbReference>
<dbReference type="EMBL" id="NCVQ01000004">
    <property type="protein sequence ID" value="PWZ32463.1"/>
    <property type="molecule type" value="Genomic_DNA"/>
</dbReference>
<sequence>MHLLIELVVKPPNSQEHTELISLLH</sequence>
<name>A0A3L6FHP6_MAIZE</name>
<gene>
    <name evidence="1" type="ORF">Zm00014a_008160</name>
</gene>
<evidence type="ECO:0000313" key="1">
    <source>
        <dbReference type="EMBL" id="PWZ32463.1"/>
    </source>
</evidence>
<dbReference type="AlphaFoldDB" id="A0A3L6FHP6"/>
<proteinExistence type="predicted"/>
<organism evidence="1 2">
    <name type="scientific">Zea mays</name>
    <name type="common">Maize</name>
    <dbReference type="NCBI Taxonomy" id="4577"/>
    <lineage>
        <taxon>Eukaryota</taxon>
        <taxon>Viridiplantae</taxon>
        <taxon>Streptophyta</taxon>
        <taxon>Embryophyta</taxon>
        <taxon>Tracheophyta</taxon>
        <taxon>Spermatophyta</taxon>
        <taxon>Magnoliopsida</taxon>
        <taxon>Liliopsida</taxon>
        <taxon>Poales</taxon>
        <taxon>Poaceae</taxon>
        <taxon>PACMAD clade</taxon>
        <taxon>Panicoideae</taxon>
        <taxon>Andropogonodae</taxon>
        <taxon>Andropogoneae</taxon>
        <taxon>Tripsacinae</taxon>
        <taxon>Zea</taxon>
    </lineage>
</organism>
<protein>
    <submittedName>
        <fullName evidence="1">Uncharacterized protein</fullName>
    </submittedName>
</protein>
<accession>A0A3L6FHP6</accession>
<reference evidence="1 2" key="1">
    <citation type="journal article" date="2018" name="Nat. Genet.">
        <title>Extensive intraspecific gene order and gene structural variations between Mo17 and other maize genomes.</title>
        <authorList>
            <person name="Sun S."/>
            <person name="Zhou Y."/>
            <person name="Chen J."/>
            <person name="Shi J."/>
            <person name="Zhao H."/>
            <person name="Zhao H."/>
            <person name="Song W."/>
            <person name="Zhang M."/>
            <person name="Cui Y."/>
            <person name="Dong X."/>
            <person name="Liu H."/>
            <person name="Ma X."/>
            <person name="Jiao Y."/>
            <person name="Wang B."/>
            <person name="Wei X."/>
            <person name="Stein J.C."/>
            <person name="Glaubitz J.C."/>
            <person name="Lu F."/>
            <person name="Yu G."/>
            <person name="Liang C."/>
            <person name="Fengler K."/>
            <person name="Li B."/>
            <person name="Rafalski A."/>
            <person name="Schnable P.S."/>
            <person name="Ware D.H."/>
            <person name="Buckler E.S."/>
            <person name="Lai J."/>
        </authorList>
    </citation>
    <scope>NUCLEOTIDE SEQUENCE [LARGE SCALE GENOMIC DNA]</scope>
    <source>
        <strain evidence="2">cv. Missouri 17</strain>
        <tissue evidence="1">Seedling</tissue>
    </source>
</reference>